<reference evidence="7 8" key="1">
    <citation type="submission" date="2023-10" db="EMBL/GenBank/DDBJ databases">
        <title>Niallia locisalis sp.nov. isolated from a salt pond sample.</title>
        <authorList>
            <person name="Li X.-J."/>
            <person name="Dong L."/>
        </authorList>
    </citation>
    <scope>NUCLEOTIDE SEQUENCE [LARGE SCALE GENOMIC DNA]</scope>
    <source>
        <strain evidence="7 8">DSM 29761</strain>
    </source>
</reference>
<dbReference type="SMART" id="SM00318">
    <property type="entry name" value="SNc"/>
    <property type="match status" value="1"/>
</dbReference>
<dbReference type="SUPFAM" id="SSF50199">
    <property type="entry name" value="Staphylococcal nuclease"/>
    <property type="match status" value="1"/>
</dbReference>
<dbReference type="RefSeq" id="WP_338452937.1">
    <property type="nucleotide sequence ID" value="NZ_CP137640.1"/>
</dbReference>
<feature type="signal peptide" evidence="5">
    <location>
        <begin position="1"/>
        <end position="21"/>
    </location>
</feature>
<dbReference type="PANTHER" id="PTHR12302">
    <property type="entry name" value="EBNA2 BINDING PROTEIN P100"/>
    <property type="match status" value="1"/>
</dbReference>
<feature type="compositionally biased region" description="Polar residues" evidence="4">
    <location>
        <begin position="41"/>
        <end position="55"/>
    </location>
</feature>
<sequence>MKNIRMIMSLLLSITFLFGCGSEDLNTIQKEQATKEVVQQEEPTTNTANTLNTEQVNEEEPKVQSETPSDRKTFDAEVVSVTDGDTIKVRINGQVEAVRFLLVDTPETNHPRLGEQPYGQEAKAFTNQLLEGKTVQLEKDVSDRDKYNRLLYYIYVDGKSVQEELLRNGLARVAYVYVPNTKYVDQYYEIQKEAQEKGVGIWSVENYAQEDGFHEEIIEGTQTETNNQNQTAEQPTGDCTIKGNISSSGDKIYHMPGQQFYDVTQIDTSKGEKYFCSREEAEQAGFRASQR</sequence>
<feature type="chain" id="PRO_5047235954" evidence="5">
    <location>
        <begin position="22"/>
        <end position="291"/>
    </location>
</feature>
<dbReference type="PANTHER" id="PTHR12302:SF3">
    <property type="entry name" value="SERINE_THREONINE-PROTEIN KINASE 31"/>
    <property type="match status" value="1"/>
</dbReference>
<keyword evidence="5" id="KW-0732">Signal</keyword>
<evidence type="ECO:0000256" key="3">
    <source>
        <dbReference type="ARBA" id="ARBA00022801"/>
    </source>
</evidence>
<gene>
    <name evidence="7" type="ORF">R4Z09_14355</name>
</gene>
<dbReference type="PROSITE" id="PS51257">
    <property type="entry name" value="PROKAR_LIPOPROTEIN"/>
    <property type="match status" value="1"/>
</dbReference>
<evidence type="ECO:0000259" key="6">
    <source>
        <dbReference type="PROSITE" id="PS50830"/>
    </source>
</evidence>
<dbReference type="Pfam" id="PF00565">
    <property type="entry name" value="SNase"/>
    <property type="match status" value="1"/>
</dbReference>
<proteinExistence type="predicted"/>
<feature type="domain" description="TNase-like" evidence="6">
    <location>
        <begin position="72"/>
        <end position="204"/>
    </location>
</feature>
<feature type="compositionally biased region" description="Basic and acidic residues" evidence="4">
    <location>
        <begin position="59"/>
        <end position="71"/>
    </location>
</feature>
<evidence type="ECO:0000256" key="4">
    <source>
        <dbReference type="SAM" id="MobiDB-lite"/>
    </source>
</evidence>
<accession>A0ABZ2CQ66</accession>
<evidence type="ECO:0000313" key="7">
    <source>
        <dbReference type="EMBL" id="WVX84065.1"/>
    </source>
</evidence>
<dbReference type="Proteomes" id="UP001357223">
    <property type="component" value="Chromosome"/>
</dbReference>
<keyword evidence="8" id="KW-1185">Reference proteome</keyword>
<dbReference type="PROSITE" id="PS50830">
    <property type="entry name" value="TNASE_3"/>
    <property type="match status" value="1"/>
</dbReference>
<dbReference type="EMBL" id="CP137640">
    <property type="protein sequence ID" value="WVX84065.1"/>
    <property type="molecule type" value="Genomic_DNA"/>
</dbReference>
<keyword evidence="3" id="KW-0378">Hydrolase</keyword>
<dbReference type="Gene3D" id="2.40.50.90">
    <property type="match status" value="1"/>
</dbReference>
<evidence type="ECO:0000256" key="2">
    <source>
        <dbReference type="ARBA" id="ARBA00022759"/>
    </source>
</evidence>
<keyword evidence="2" id="KW-0255">Endonuclease</keyword>
<evidence type="ECO:0000256" key="5">
    <source>
        <dbReference type="SAM" id="SignalP"/>
    </source>
</evidence>
<keyword evidence="1" id="KW-0540">Nuclease</keyword>
<organism evidence="7 8">
    <name type="scientific">Niallia oryzisoli</name>
    <dbReference type="NCBI Taxonomy" id="1737571"/>
    <lineage>
        <taxon>Bacteria</taxon>
        <taxon>Bacillati</taxon>
        <taxon>Bacillota</taxon>
        <taxon>Bacilli</taxon>
        <taxon>Bacillales</taxon>
        <taxon>Bacillaceae</taxon>
        <taxon>Niallia</taxon>
    </lineage>
</organism>
<protein>
    <submittedName>
        <fullName evidence="7">Thermonuclease family protein</fullName>
    </submittedName>
</protein>
<evidence type="ECO:0000256" key="1">
    <source>
        <dbReference type="ARBA" id="ARBA00022722"/>
    </source>
</evidence>
<dbReference type="CDD" id="cd00175">
    <property type="entry name" value="SNc"/>
    <property type="match status" value="1"/>
</dbReference>
<evidence type="ECO:0000313" key="8">
    <source>
        <dbReference type="Proteomes" id="UP001357223"/>
    </source>
</evidence>
<dbReference type="InterPro" id="IPR035437">
    <property type="entry name" value="SNase_OB-fold_sf"/>
</dbReference>
<name>A0ABZ2CQ66_9BACI</name>
<feature type="region of interest" description="Disordered" evidence="4">
    <location>
        <begin position="36"/>
        <end position="71"/>
    </location>
</feature>
<dbReference type="InterPro" id="IPR016071">
    <property type="entry name" value="Staphylococal_nuclease_OB-fold"/>
</dbReference>